<dbReference type="InterPro" id="IPR046848">
    <property type="entry name" value="E_motif"/>
</dbReference>
<dbReference type="Pfam" id="PF20431">
    <property type="entry name" value="E_motif"/>
    <property type="match status" value="1"/>
</dbReference>
<feature type="region of interest" description="Disordered" evidence="4">
    <location>
        <begin position="516"/>
        <end position="577"/>
    </location>
</feature>
<dbReference type="Pfam" id="PF01535">
    <property type="entry name" value="PPR"/>
    <property type="match status" value="2"/>
</dbReference>
<name>A0A3L6FH24_MAIZE</name>
<dbReference type="InterPro" id="IPR046960">
    <property type="entry name" value="PPR_At4g14850-like_plant"/>
</dbReference>
<keyword evidence="1" id="KW-0677">Repeat</keyword>
<feature type="repeat" description="PPR" evidence="3">
    <location>
        <begin position="905"/>
        <end position="939"/>
    </location>
</feature>
<dbReference type="AlphaFoldDB" id="A0A3L6FH24"/>
<evidence type="ECO:0000259" key="6">
    <source>
        <dbReference type="Pfam" id="PF14432"/>
    </source>
</evidence>
<feature type="region of interest" description="Disordered" evidence="4">
    <location>
        <begin position="168"/>
        <end position="262"/>
    </location>
</feature>
<feature type="repeat" description="PPR" evidence="3">
    <location>
        <begin position="839"/>
        <end position="869"/>
    </location>
</feature>
<evidence type="ECO:0000313" key="8">
    <source>
        <dbReference type="Proteomes" id="UP000251960"/>
    </source>
</evidence>
<reference evidence="7 8" key="1">
    <citation type="journal article" date="2018" name="Nat. Genet.">
        <title>Extensive intraspecific gene order and gene structural variations between Mo17 and other maize genomes.</title>
        <authorList>
            <person name="Sun S."/>
            <person name="Zhou Y."/>
            <person name="Chen J."/>
            <person name="Shi J."/>
            <person name="Zhao H."/>
            <person name="Zhao H."/>
            <person name="Song W."/>
            <person name="Zhang M."/>
            <person name="Cui Y."/>
            <person name="Dong X."/>
            <person name="Liu H."/>
            <person name="Ma X."/>
            <person name="Jiao Y."/>
            <person name="Wang B."/>
            <person name="Wei X."/>
            <person name="Stein J.C."/>
            <person name="Glaubitz J.C."/>
            <person name="Lu F."/>
            <person name="Yu G."/>
            <person name="Liang C."/>
            <person name="Fengler K."/>
            <person name="Li B."/>
            <person name="Rafalski A."/>
            <person name="Schnable P.S."/>
            <person name="Ware D.H."/>
            <person name="Buckler E.S."/>
            <person name="Lai J."/>
        </authorList>
    </citation>
    <scope>NUCLEOTIDE SEQUENCE [LARGE SCALE GENOMIC DNA]</scope>
    <source>
        <strain evidence="8">cv. Missouri 17</strain>
        <tissue evidence="7">Seedling</tissue>
    </source>
</reference>
<dbReference type="FunFam" id="1.25.40.10:FF:000404">
    <property type="entry name" value="Pentatricopeptide repeat-containing protein chloroplastic"/>
    <property type="match status" value="1"/>
</dbReference>
<dbReference type="GO" id="GO:0009451">
    <property type="term" value="P:RNA modification"/>
    <property type="evidence" value="ECO:0007669"/>
    <property type="project" value="InterPro"/>
</dbReference>
<dbReference type="NCBIfam" id="TIGR00756">
    <property type="entry name" value="PPR"/>
    <property type="match status" value="2"/>
</dbReference>
<dbReference type="Pfam" id="PF13041">
    <property type="entry name" value="PPR_2"/>
    <property type="match status" value="2"/>
</dbReference>
<dbReference type="Pfam" id="PF14432">
    <property type="entry name" value="DYW_deaminase"/>
    <property type="match status" value="1"/>
</dbReference>
<evidence type="ECO:0000256" key="3">
    <source>
        <dbReference type="PROSITE-ProRule" id="PRU00708"/>
    </source>
</evidence>
<evidence type="ECO:0000259" key="5">
    <source>
        <dbReference type="Pfam" id="PF10453"/>
    </source>
</evidence>
<feature type="domain" description="DYW" evidence="6">
    <location>
        <begin position="1084"/>
        <end position="1176"/>
    </location>
</feature>
<dbReference type="Proteomes" id="UP000251960">
    <property type="component" value="Chromosome 3"/>
</dbReference>
<dbReference type="InterPro" id="IPR002885">
    <property type="entry name" value="PPR_rpt"/>
</dbReference>
<comment type="caution">
    <text evidence="7">The sequence shown here is derived from an EMBL/GenBank/DDBJ whole genome shotgun (WGS) entry which is preliminary data.</text>
</comment>
<protein>
    <submittedName>
        <fullName evidence="7">Pentatricopeptide repeat-containing protein</fullName>
    </submittedName>
</protein>
<feature type="region of interest" description="Disordered" evidence="4">
    <location>
        <begin position="1"/>
        <end position="39"/>
    </location>
</feature>
<dbReference type="GO" id="GO:0008270">
    <property type="term" value="F:zinc ion binding"/>
    <property type="evidence" value="ECO:0007669"/>
    <property type="project" value="InterPro"/>
</dbReference>
<evidence type="ECO:0000256" key="2">
    <source>
        <dbReference type="ARBA" id="ARBA00022946"/>
    </source>
</evidence>
<feature type="domain" description="FMR1-interacting protein 1 conserved" evidence="5">
    <location>
        <begin position="297"/>
        <end position="334"/>
    </location>
</feature>
<feature type="compositionally biased region" description="Polar residues" evidence="4">
    <location>
        <begin position="210"/>
        <end position="225"/>
    </location>
</feature>
<dbReference type="PANTHER" id="PTHR47926:SF461">
    <property type="entry name" value="PENTATRICOPEPTIDE REPEAT SUPERFAMILY PROTEIN"/>
    <property type="match status" value="1"/>
</dbReference>
<gene>
    <name evidence="7" type="primary">PCMP-H26_1</name>
    <name evidence="7" type="ORF">Zm00014a_021334</name>
</gene>
<dbReference type="ExpressionAtlas" id="A0A3L6FH24">
    <property type="expression patterns" value="baseline and differential"/>
</dbReference>
<evidence type="ECO:0000313" key="7">
    <source>
        <dbReference type="EMBL" id="PWZ32544.1"/>
    </source>
</evidence>
<evidence type="ECO:0000256" key="1">
    <source>
        <dbReference type="ARBA" id="ARBA00022737"/>
    </source>
</evidence>
<dbReference type="Pfam" id="PF10453">
    <property type="entry name" value="NUFIP1"/>
    <property type="match status" value="1"/>
</dbReference>
<accession>A0A3L6FH24</accession>
<feature type="compositionally biased region" description="Basic and acidic residues" evidence="4">
    <location>
        <begin position="566"/>
        <end position="576"/>
    </location>
</feature>
<feature type="repeat" description="PPR" evidence="3">
    <location>
        <begin position="769"/>
        <end position="803"/>
    </location>
</feature>
<evidence type="ECO:0000256" key="4">
    <source>
        <dbReference type="SAM" id="MobiDB-lite"/>
    </source>
</evidence>
<feature type="compositionally biased region" description="Polar residues" evidence="4">
    <location>
        <begin position="252"/>
        <end position="261"/>
    </location>
</feature>
<feature type="compositionally biased region" description="Acidic residues" evidence="4">
    <location>
        <begin position="529"/>
        <end position="548"/>
    </location>
</feature>
<dbReference type="InterPro" id="IPR019496">
    <property type="entry name" value="NUFIP1_cons_dom"/>
</dbReference>
<sequence>MRPFHTPRPNQHHRARPGGDPGPPHLPGTPMHPAFPPPVPNLAAAANPMAAAAAANPFLALQLLGQAQQLQNLGFLAAAALQKQQQQAPFFPGGFTSNPNQFAPFAGGPPPVGFNGGGAFRPGGAWICGPRPPSPMMSPAGNGSNNNNIAGSGGASRPIFNVGRKDHNNIAGSGGMPRPILDAGRKDRDSSAGGNGEPYHFENRADGISNFVSESGNKITDQKSGFSVGRDGRGGRQFGAFRGRGRGRHPNQNRGRGSNNWGEIKSNFMGHKSSASRHCSDIAAPASGGRRKPPPIIYDANEVKQWVEARKKNYPTSVNVNKKLSEMKSDNENKDRDAQLRRQELKEVIAKQQELGFDPPELPPGYLSEIGDQCIENKNNGKTQFRDSHFGNRFNNNKRSRYERGGFQSKRSKVWNRTPHADHGMVKSREPTLLQKLLSTDIKRDRRRLIHVFRFMTLNNFFKDWPDRPLQFPSVKMNQIEIGSNISTDDLENAGMSKDSILGVNENGDWKELSSIDEEDTDSANHNDEDVDDDSVDSSIEDGAEEDGLQSLHTNRNHAAATSRAAEPRPRRERTPRMQLLKPKEAATLPREALEAHIVSLVRRCPGLLALRSAHAHLTRLRLPRLTAAFALSKLLASCVSAPAPAADQAAASTYARNLFDQIPDPTAFCYNSLIRALPAAGSAPALAVYRRMLRAGSPRPNSFTLAFALKACAAVPAPGEGRQLHAQALRQGLATSAYVQTGLLNLYAKCEQVALARTVFDGMAGDKNLVAWSAMVSGYSRVGMVNEALGLFREMQAAGVEPDEVTMVSVISACAKAGALDLGKWVHAYIDRKGITVDLELSTALIDMYAKCGLIERARGVFDAMVEKDTKAWSAMIVGFAIHGLVEDALGLFSRMLELKVRPNNVTFIGVLSACAHSGLVEDGRRYWSIMQNLGIKPSMENYGCMVDLLCRSGLLDDAYSFVIGMPVSPNSVIWRTLLVACKSSNRIDIAESATKRLLELEPHNPENYVLLSNLYASNSQWDRVSYLRRKMKGKNVTAIAGRSSIEINGHLHEFVVSDDSHPEIREIRLVLREMADRVRRAGHKPWTAAVLHDVGEEEKEAALCQHSERLAIAYGLLKTRAPHVIRVVKNLRFCLDCHEVAKIISKAYNREIVVRDRVRFHKFMGGSCSCKDFW</sequence>
<keyword evidence="2" id="KW-0809">Transit peptide</keyword>
<feature type="repeat" description="PPR" evidence="3">
    <location>
        <begin position="870"/>
        <end position="904"/>
    </location>
</feature>
<dbReference type="PANTHER" id="PTHR47926">
    <property type="entry name" value="PENTATRICOPEPTIDE REPEAT-CONTAINING PROTEIN"/>
    <property type="match status" value="1"/>
</dbReference>
<dbReference type="InterPro" id="IPR032867">
    <property type="entry name" value="DYW_dom"/>
</dbReference>
<dbReference type="PROSITE" id="PS51375">
    <property type="entry name" value="PPR"/>
    <property type="match status" value="4"/>
</dbReference>
<proteinExistence type="predicted"/>
<dbReference type="GO" id="GO:0003723">
    <property type="term" value="F:RNA binding"/>
    <property type="evidence" value="ECO:0007669"/>
    <property type="project" value="InterPro"/>
</dbReference>
<dbReference type="InterPro" id="IPR011990">
    <property type="entry name" value="TPR-like_helical_dom_sf"/>
</dbReference>
<dbReference type="Gene3D" id="1.25.40.10">
    <property type="entry name" value="Tetratricopeptide repeat domain"/>
    <property type="match status" value="3"/>
</dbReference>
<dbReference type="EMBL" id="NCVQ01000004">
    <property type="protein sequence ID" value="PWZ32544.1"/>
    <property type="molecule type" value="Genomic_DNA"/>
</dbReference>
<organism evidence="7 8">
    <name type="scientific">Zea mays</name>
    <name type="common">Maize</name>
    <dbReference type="NCBI Taxonomy" id="4577"/>
    <lineage>
        <taxon>Eukaryota</taxon>
        <taxon>Viridiplantae</taxon>
        <taxon>Streptophyta</taxon>
        <taxon>Embryophyta</taxon>
        <taxon>Tracheophyta</taxon>
        <taxon>Spermatophyta</taxon>
        <taxon>Magnoliopsida</taxon>
        <taxon>Liliopsida</taxon>
        <taxon>Poales</taxon>
        <taxon>Poaceae</taxon>
        <taxon>PACMAD clade</taxon>
        <taxon>Panicoideae</taxon>
        <taxon>Andropogonodae</taxon>
        <taxon>Andropogoneae</taxon>
        <taxon>Tripsacinae</taxon>
        <taxon>Zea</taxon>
    </lineage>
</organism>
<dbReference type="FunFam" id="1.25.40.10:FF:000913">
    <property type="entry name" value="Os01g0814300 protein"/>
    <property type="match status" value="1"/>
</dbReference>